<gene>
    <name evidence="10" type="primary">ctaG</name>
    <name evidence="11" type="ORF">DD728_01280</name>
    <name evidence="12" type="ORF">HY36_07810</name>
</gene>
<dbReference type="Pfam" id="PF04442">
    <property type="entry name" value="CtaG_Cox11"/>
    <property type="match status" value="1"/>
</dbReference>
<dbReference type="PANTHER" id="PTHR21320:SF3">
    <property type="entry name" value="CYTOCHROME C OXIDASE ASSEMBLY PROTEIN COX11, MITOCHONDRIAL-RELATED"/>
    <property type="match status" value="1"/>
</dbReference>
<dbReference type="EMBL" id="AWFH01000045">
    <property type="protein sequence ID" value="KCZ59173.1"/>
    <property type="molecule type" value="Genomic_DNA"/>
</dbReference>
<keyword evidence="13" id="KW-1185">Reference proteome</keyword>
<evidence type="ECO:0000256" key="5">
    <source>
        <dbReference type="ARBA" id="ARBA00022692"/>
    </source>
</evidence>
<reference evidence="12 13" key="1">
    <citation type="journal article" date="2014" name="Antonie Van Leeuwenhoek">
        <title>Hyphomonas beringensis sp. nov. and Hyphomonas chukchiensis sp. nov., isolated from surface seawater of the Bering Sea and Chukchi Sea.</title>
        <authorList>
            <person name="Li C."/>
            <person name="Lai Q."/>
            <person name="Li G."/>
            <person name="Dong C."/>
            <person name="Wang J."/>
            <person name="Liao Y."/>
            <person name="Shao Z."/>
        </authorList>
    </citation>
    <scope>NUCLEOTIDE SEQUENCE [LARGE SCALE GENOMIC DNA]</scope>
    <source>
        <strain evidence="12 13">22II1-22F38</strain>
    </source>
</reference>
<dbReference type="PANTHER" id="PTHR21320">
    <property type="entry name" value="CYTOCHROME C OXIDASE ASSEMBLY PROTEIN COX11-RELATED"/>
    <property type="match status" value="1"/>
</dbReference>
<evidence type="ECO:0000313" key="14">
    <source>
        <dbReference type="Proteomes" id="UP000263957"/>
    </source>
</evidence>
<dbReference type="STRING" id="1280948.HY36_07810"/>
<comment type="similarity">
    <text evidence="3 10">Belongs to the COX11/CtaG family.</text>
</comment>
<keyword evidence="10" id="KW-1003">Cell membrane</keyword>
<feature type="topological domain" description="Periplasmic" evidence="10">
    <location>
        <begin position="27"/>
        <end position="192"/>
    </location>
</feature>
<dbReference type="EMBL" id="DOGS01000031">
    <property type="protein sequence ID" value="HBQ47511.1"/>
    <property type="molecule type" value="Genomic_DNA"/>
</dbReference>
<sequence>MRLSNTKVALISLGVFSGMLGLGFAADPLYDTFCKVTGFGGTTRIATAAPEMVVDQTIDVRFDANVADVPLLFRPLQTEQELKLGQHGLAFYEVTNPTDREVRVIASYNVTPHYAGLYFNKLECFCFEERVIAPGETKKLPIVYFVSADMLEDRVAKSLETITLSYTFFDSSSYSGEEKAAQKGAANSANAG</sequence>
<dbReference type="Gene3D" id="2.60.370.10">
    <property type="entry name" value="Ctag/Cox11"/>
    <property type="match status" value="1"/>
</dbReference>
<keyword evidence="6 10" id="KW-0735">Signal-anchor</keyword>
<evidence type="ECO:0000256" key="9">
    <source>
        <dbReference type="ARBA" id="ARBA00023136"/>
    </source>
</evidence>
<keyword evidence="9 10" id="KW-0472">Membrane</keyword>
<protein>
    <recommendedName>
        <fullName evidence="4 10">Cytochrome c oxidase assembly protein CtaG</fullName>
    </recommendedName>
</protein>
<keyword evidence="7 10" id="KW-1133">Transmembrane helix</keyword>
<evidence type="ECO:0000313" key="13">
    <source>
        <dbReference type="Proteomes" id="UP000024547"/>
    </source>
</evidence>
<comment type="subcellular location">
    <subcellularLocation>
        <location evidence="2 10">Cell inner membrane</location>
        <topology evidence="2 10">Single-pass type II membrane protein</topology>
        <orientation evidence="2 10">Periplasmic side</orientation>
    </subcellularLocation>
</comment>
<evidence type="ECO:0000256" key="3">
    <source>
        <dbReference type="ARBA" id="ARBA00009620"/>
    </source>
</evidence>
<proteinExistence type="inferred from homology"/>
<dbReference type="RefSeq" id="WP_035553691.1">
    <property type="nucleotide sequence ID" value="NZ_AWFH01000045.1"/>
</dbReference>
<dbReference type="NCBIfam" id="NF003465">
    <property type="entry name" value="PRK05089.1"/>
    <property type="match status" value="1"/>
</dbReference>
<evidence type="ECO:0000256" key="2">
    <source>
        <dbReference type="ARBA" id="ARBA00004382"/>
    </source>
</evidence>
<name>A0A059DXZ2_9PROT</name>
<evidence type="ECO:0000256" key="6">
    <source>
        <dbReference type="ARBA" id="ARBA00022968"/>
    </source>
</evidence>
<dbReference type="PIRSF" id="PIRSF005413">
    <property type="entry name" value="COX11"/>
    <property type="match status" value="1"/>
</dbReference>
<dbReference type="AlphaFoldDB" id="A0A059DXZ2"/>
<dbReference type="Proteomes" id="UP000263957">
    <property type="component" value="Unassembled WGS sequence"/>
</dbReference>
<reference evidence="11 14" key="2">
    <citation type="journal article" date="2018" name="Nat. Biotechnol.">
        <title>A standardized bacterial taxonomy based on genome phylogeny substantially revises the tree of life.</title>
        <authorList>
            <person name="Parks D.H."/>
            <person name="Chuvochina M."/>
            <person name="Waite D.W."/>
            <person name="Rinke C."/>
            <person name="Skarshewski A."/>
            <person name="Chaumeil P.A."/>
            <person name="Hugenholtz P."/>
        </authorList>
    </citation>
    <scope>NUCLEOTIDE SEQUENCE [LARGE SCALE GENOMIC DNA]</scope>
    <source>
        <strain evidence="11">UBA10378</strain>
    </source>
</reference>
<evidence type="ECO:0000256" key="4">
    <source>
        <dbReference type="ARBA" id="ARBA00015384"/>
    </source>
</evidence>
<dbReference type="OrthoDB" id="9804841at2"/>
<keyword evidence="5 10" id="KW-0812">Transmembrane</keyword>
<dbReference type="GO" id="GO:0005886">
    <property type="term" value="C:plasma membrane"/>
    <property type="evidence" value="ECO:0007669"/>
    <property type="project" value="UniProtKB-SubCell"/>
</dbReference>
<dbReference type="HAMAP" id="MF_00155">
    <property type="entry name" value="CtaG"/>
    <property type="match status" value="1"/>
</dbReference>
<dbReference type="PATRIC" id="fig|1280948.3.peg.2678"/>
<dbReference type="SUPFAM" id="SSF110111">
    <property type="entry name" value="Ctag/Cox11"/>
    <property type="match status" value="1"/>
</dbReference>
<dbReference type="InterPro" id="IPR007533">
    <property type="entry name" value="Cyt_c_oxidase_assmbl_CtaG"/>
</dbReference>
<organism evidence="12 13">
    <name type="scientific">Hyphomonas atlantica</name>
    <dbReference type="NCBI Taxonomy" id="1280948"/>
    <lineage>
        <taxon>Bacteria</taxon>
        <taxon>Pseudomonadati</taxon>
        <taxon>Pseudomonadota</taxon>
        <taxon>Alphaproteobacteria</taxon>
        <taxon>Hyphomonadales</taxon>
        <taxon>Hyphomonadaceae</taxon>
        <taxon>Hyphomonas</taxon>
    </lineage>
</organism>
<dbReference type="eggNOG" id="COG3175">
    <property type="taxonomic scope" value="Bacteria"/>
</dbReference>
<evidence type="ECO:0000313" key="11">
    <source>
        <dbReference type="EMBL" id="HBQ47511.1"/>
    </source>
</evidence>
<dbReference type="GO" id="GO:0008535">
    <property type="term" value="P:respiratory chain complex IV assembly"/>
    <property type="evidence" value="ECO:0007669"/>
    <property type="project" value="UniProtKB-UniRule"/>
</dbReference>
<evidence type="ECO:0000313" key="12">
    <source>
        <dbReference type="EMBL" id="KCZ59173.1"/>
    </source>
</evidence>
<evidence type="ECO:0000256" key="10">
    <source>
        <dbReference type="HAMAP-Rule" id="MF_00155"/>
    </source>
</evidence>
<keyword evidence="8 10" id="KW-0186">Copper</keyword>
<evidence type="ECO:0000256" key="8">
    <source>
        <dbReference type="ARBA" id="ARBA00023008"/>
    </source>
</evidence>
<dbReference type="Proteomes" id="UP000024547">
    <property type="component" value="Unassembled WGS sequence"/>
</dbReference>
<comment type="function">
    <text evidence="1 10">Exerts its effect at some terminal stage of cytochrome c oxidase synthesis, probably by being involved in the insertion of the copper B into subunit I.</text>
</comment>
<accession>A0A059DXZ2</accession>
<dbReference type="InterPro" id="IPR023471">
    <property type="entry name" value="CtaG/Cox11_dom_sf"/>
</dbReference>
<comment type="caution">
    <text evidence="12">The sequence shown here is derived from an EMBL/GenBank/DDBJ whole genome shotgun (WGS) entry which is preliminary data.</text>
</comment>
<evidence type="ECO:0000256" key="1">
    <source>
        <dbReference type="ARBA" id="ARBA00004007"/>
    </source>
</evidence>
<keyword evidence="10" id="KW-0997">Cell inner membrane</keyword>
<dbReference type="GO" id="GO:0005507">
    <property type="term" value="F:copper ion binding"/>
    <property type="evidence" value="ECO:0007669"/>
    <property type="project" value="InterPro"/>
</dbReference>
<evidence type="ECO:0000256" key="7">
    <source>
        <dbReference type="ARBA" id="ARBA00022989"/>
    </source>
</evidence>
<feature type="topological domain" description="Cytoplasmic" evidence="10">
    <location>
        <begin position="1"/>
        <end position="7"/>
    </location>
</feature>